<dbReference type="Gene3D" id="1.25.40.10">
    <property type="entry name" value="Tetratricopeptide repeat domain"/>
    <property type="match status" value="1"/>
</dbReference>
<gene>
    <name evidence="4" type="ORF">SAMN06273572_101875</name>
</gene>
<name>A0A2C9CNB2_9RHOB</name>
<reference evidence="5" key="1">
    <citation type="submission" date="2017-09" db="EMBL/GenBank/DDBJ databases">
        <authorList>
            <person name="Varghese N."/>
            <person name="Submissions S."/>
        </authorList>
    </citation>
    <scope>NUCLEOTIDE SEQUENCE [LARGE SCALE GENOMIC DNA]</scope>
    <source>
        <strain evidence="5">C7</strain>
    </source>
</reference>
<keyword evidence="1 2" id="KW-0732">Signal</keyword>
<evidence type="ECO:0000256" key="1">
    <source>
        <dbReference type="ARBA" id="ARBA00022729"/>
    </source>
</evidence>
<organism evidence="4 5">
    <name type="scientific">Pontivivens marinum</name>
    <dbReference type="NCBI Taxonomy" id="1690039"/>
    <lineage>
        <taxon>Bacteria</taxon>
        <taxon>Pseudomonadati</taxon>
        <taxon>Pseudomonadota</taxon>
        <taxon>Alphaproteobacteria</taxon>
        <taxon>Rhodobacterales</taxon>
        <taxon>Paracoccaceae</taxon>
        <taxon>Pontivivens</taxon>
    </lineage>
</organism>
<dbReference type="OrthoDB" id="9763909at2"/>
<evidence type="ECO:0000313" key="5">
    <source>
        <dbReference type="Proteomes" id="UP000220034"/>
    </source>
</evidence>
<dbReference type="Pfam" id="PF13525">
    <property type="entry name" value="YfiO"/>
    <property type="match status" value="1"/>
</dbReference>
<dbReference type="InterPro" id="IPR011990">
    <property type="entry name" value="TPR-like_helical_dom_sf"/>
</dbReference>
<evidence type="ECO:0000256" key="2">
    <source>
        <dbReference type="SAM" id="SignalP"/>
    </source>
</evidence>
<dbReference type="Proteomes" id="UP000220034">
    <property type="component" value="Unassembled WGS sequence"/>
</dbReference>
<feature type="signal peptide" evidence="2">
    <location>
        <begin position="1"/>
        <end position="20"/>
    </location>
</feature>
<feature type="domain" description="Outer membrane lipoprotein BamD-like" evidence="3">
    <location>
        <begin position="149"/>
        <end position="233"/>
    </location>
</feature>
<dbReference type="EMBL" id="OCTN01000001">
    <property type="protein sequence ID" value="SOH93021.1"/>
    <property type="molecule type" value="Genomic_DNA"/>
</dbReference>
<sequence>MLLRGILIAGLSFAPLTAFAQVDPLQSVLDGAEAPAQTLEDLRLSLQRLDQDLQELRGQLVSTGQVSPGVPFDAGTLARLDSMEGRIRTLTGQVEQIQFEVRQVAEDGGRRIADMDFRLTELEGGDTAYVAPATNLGGNAVGTTTTTTQSAPQVALTEQAGFDAAQALHDSGDYAGAVTELERFLETFPGGPLTTDARYLMALSYEQQAQPRAAAINYLNAFSAEPEGEHAPDALRRLAGSLGQIGQQTEACLTYDEALSRFSGEGDAYRTSIATAKQALGCF</sequence>
<evidence type="ECO:0000259" key="3">
    <source>
        <dbReference type="Pfam" id="PF13525"/>
    </source>
</evidence>
<evidence type="ECO:0000313" key="4">
    <source>
        <dbReference type="EMBL" id="SOH93021.1"/>
    </source>
</evidence>
<protein>
    <submittedName>
        <fullName evidence="4">Tol-pal system protein YbgF</fullName>
    </submittedName>
</protein>
<dbReference type="InterPro" id="IPR039565">
    <property type="entry name" value="BamD-like"/>
</dbReference>
<feature type="chain" id="PRO_5012609595" evidence="2">
    <location>
        <begin position="21"/>
        <end position="283"/>
    </location>
</feature>
<proteinExistence type="predicted"/>
<dbReference type="SUPFAM" id="SSF48452">
    <property type="entry name" value="TPR-like"/>
    <property type="match status" value="1"/>
</dbReference>
<dbReference type="RefSeq" id="WP_097928561.1">
    <property type="nucleotide sequence ID" value="NZ_OCTN01000001.1"/>
</dbReference>
<accession>A0A2C9CNB2</accession>
<keyword evidence="5" id="KW-1185">Reference proteome</keyword>
<dbReference type="AlphaFoldDB" id="A0A2C9CNB2"/>